<comment type="caution">
    <text evidence="2">The sequence shown here is derived from an EMBL/GenBank/DDBJ whole genome shotgun (WGS) entry which is preliminary data.</text>
</comment>
<feature type="chain" id="PRO_5029454974" description="N-acetyltransferase domain-containing protein" evidence="1">
    <location>
        <begin position="21"/>
        <end position="159"/>
    </location>
</feature>
<protein>
    <recommendedName>
        <fullName evidence="4">N-acetyltransferase domain-containing protein</fullName>
    </recommendedName>
</protein>
<evidence type="ECO:0000313" key="3">
    <source>
        <dbReference type="Proteomes" id="UP000553632"/>
    </source>
</evidence>
<evidence type="ECO:0008006" key="4">
    <source>
        <dbReference type="Google" id="ProtNLM"/>
    </source>
</evidence>
<dbReference type="Proteomes" id="UP000553632">
    <property type="component" value="Unassembled WGS sequence"/>
</dbReference>
<evidence type="ECO:0000313" key="2">
    <source>
        <dbReference type="EMBL" id="KAF4758525.1"/>
    </source>
</evidence>
<feature type="non-terminal residue" evidence="2">
    <location>
        <position position="159"/>
    </location>
</feature>
<gene>
    <name evidence="2" type="ORF">FOZ63_028019</name>
</gene>
<dbReference type="EMBL" id="JABANO010001325">
    <property type="protein sequence ID" value="KAF4758525.1"/>
    <property type="molecule type" value="Genomic_DNA"/>
</dbReference>
<sequence>MAVIRLIALASLAHIGFLSAKRATAKSGHRRVVARNRRYSTNASELVYRPGRWDDMMDYEYVEDYFGYKTFVAVDPKAPHATEAWQLVELIGLSHNCCDQAVVGKVLWMLVESVPGCVLSAINKTQEDAVVAYIGTVEVTPSWQNKRVGSTMLPKALNE</sequence>
<keyword evidence="1" id="KW-0732">Signal</keyword>
<proteinExistence type="predicted"/>
<dbReference type="AlphaFoldDB" id="A0A7J6UMM9"/>
<organism evidence="2 3">
    <name type="scientific">Perkinsus olseni</name>
    <name type="common">Perkinsus atlanticus</name>
    <dbReference type="NCBI Taxonomy" id="32597"/>
    <lineage>
        <taxon>Eukaryota</taxon>
        <taxon>Sar</taxon>
        <taxon>Alveolata</taxon>
        <taxon>Perkinsozoa</taxon>
        <taxon>Perkinsea</taxon>
        <taxon>Perkinsida</taxon>
        <taxon>Perkinsidae</taxon>
        <taxon>Perkinsus</taxon>
    </lineage>
</organism>
<feature type="signal peptide" evidence="1">
    <location>
        <begin position="1"/>
        <end position="20"/>
    </location>
</feature>
<evidence type="ECO:0000256" key="1">
    <source>
        <dbReference type="SAM" id="SignalP"/>
    </source>
</evidence>
<accession>A0A7J6UMM9</accession>
<name>A0A7J6UMM9_PEROL</name>
<keyword evidence="3" id="KW-1185">Reference proteome</keyword>
<reference evidence="2 3" key="1">
    <citation type="submission" date="2020-04" db="EMBL/GenBank/DDBJ databases">
        <title>Perkinsus olseni comparative genomics.</title>
        <authorList>
            <person name="Bogema D.R."/>
        </authorList>
    </citation>
    <scope>NUCLEOTIDE SEQUENCE [LARGE SCALE GENOMIC DNA]</scope>
    <source>
        <strain evidence="2 3">ATCC PRA-207</strain>
    </source>
</reference>